<dbReference type="SUPFAM" id="SSF52218">
    <property type="entry name" value="Flavoproteins"/>
    <property type="match status" value="1"/>
</dbReference>
<dbReference type="GO" id="GO:0003955">
    <property type="term" value="F:NAD(P)H dehydrogenase (quinone) activity"/>
    <property type="evidence" value="ECO:0007669"/>
    <property type="project" value="TreeGrafter"/>
</dbReference>
<accession>A0AB36DUS2</accession>
<evidence type="ECO:0000313" key="4">
    <source>
        <dbReference type="EMBL" id="OBW99992.1"/>
    </source>
</evidence>
<reference evidence="4 5" key="1">
    <citation type="submission" date="2014-11" db="EMBL/GenBank/DDBJ databases">
        <title>Pan-genome of Gallibacterium spp.</title>
        <authorList>
            <person name="Kudirkiene E."/>
            <person name="Bojesen A.M."/>
        </authorList>
    </citation>
    <scope>NUCLEOTIDE SEQUENCE [LARGE SCALE GENOMIC DNA]</scope>
    <source>
        <strain evidence="4 5">Gerl. 2740/89</strain>
    </source>
</reference>
<organism evidence="4 5">
    <name type="scientific">Gallibacterium genomosp. 1</name>
    <dbReference type="NCBI Taxonomy" id="155515"/>
    <lineage>
        <taxon>Bacteria</taxon>
        <taxon>Pseudomonadati</taxon>
        <taxon>Pseudomonadota</taxon>
        <taxon>Gammaproteobacteria</taxon>
        <taxon>Pasteurellales</taxon>
        <taxon>Pasteurellaceae</taxon>
        <taxon>Gallibacterium</taxon>
    </lineage>
</organism>
<protein>
    <submittedName>
        <fullName evidence="4">NAD(P)H oxidoreductase</fullName>
    </submittedName>
</protein>
<evidence type="ECO:0000259" key="3">
    <source>
        <dbReference type="Pfam" id="PF02525"/>
    </source>
</evidence>
<evidence type="ECO:0000313" key="5">
    <source>
        <dbReference type="Proteomes" id="UP000092594"/>
    </source>
</evidence>
<dbReference type="InterPro" id="IPR003680">
    <property type="entry name" value="Flavodoxin_fold"/>
</dbReference>
<dbReference type="PANTHER" id="PTHR10204:SF34">
    <property type="entry name" value="NAD(P)H DEHYDROGENASE [QUINONE] 1 ISOFORM 1"/>
    <property type="match status" value="1"/>
</dbReference>
<proteinExistence type="inferred from homology"/>
<dbReference type="RefSeq" id="WP_065231468.1">
    <property type="nucleotide sequence ID" value="NZ_JTJP01000047.1"/>
</dbReference>
<dbReference type="PANTHER" id="PTHR10204">
    <property type="entry name" value="NAD P H OXIDOREDUCTASE-RELATED"/>
    <property type="match status" value="1"/>
</dbReference>
<sequence length="203" mass="23918">MKHLIIYTHPNENSFNHAILEEVVQTSKEMGMDVVIRDLYQLKFNPILTWNEFEQINKGNIPVDIKSEQQFIKEAELITLIYPLWWMGFPAILKGYLDRVFSHGFAYKTDDNGSEGLLNDKKMLQFVTFGNNIYEYQQKGFMQAFDHTLVNGLFNYCGITDIYSYFFGDIHIIDDKLRKQILENVKKVFLKQKIDIYFNTTSL</sequence>
<keyword evidence="5" id="KW-1185">Reference proteome</keyword>
<dbReference type="InterPro" id="IPR051545">
    <property type="entry name" value="NAD(P)H_dehydrogenase_qn"/>
</dbReference>
<feature type="domain" description="Flavodoxin-like fold" evidence="3">
    <location>
        <begin position="1"/>
        <end position="185"/>
    </location>
</feature>
<comment type="similarity">
    <text evidence="1">Belongs to the NAD(P)H dehydrogenase (quinone) family.</text>
</comment>
<dbReference type="GO" id="GO:0005829">
    <property type="term" value="C:cytosol"/>
    <property type="evidence" value="ECO:0007669"/>
    <property type="project" value="TreeGrafter"/>
</dbReference>
<dbReference type="EMBL" id="JTJQ01000027">
    <property type="protein sequence ID" value="OBW99992.1"/>
    <property type="molecule type" value="Genomic_DNA"/>
</dbReference>
<name>A0AB36DUS2_9PAST</name>
<gene>
    <name evidence="4" type="ORF">QV05_08875</name>
</gene>
<evidence type="ECO:0000256" key="2">
    <source>
        <dbReference type="ARBA" id="ARBA00023002"/>
    </source>
</evidence>
<evidence type="ECO:0000256" key="1">
    <source>
        <dbReference type="ARBA" id="ARBA00006252"/>
    </source>
</evidence>
<comment type="caution">
    <text evidence="4">The sequence shown here is derived from an EMBL/GenBank/DDBJ whole genome shotgun (WGS) entry which is preliminary data.</text>
</comment>
<dbReference type="Proteomes" id="UP000092594">
    <property type="component" value="Unassembled WGS sequence"/>
</dbReference>
<keyword evidence="2" id="KW-0560">Oxidoreductase</keyword>
<dbReference type="Pfam" id="PF02525">
    <property type="entry name" value="Flavodoxin_2"/>
    <property type="match status" value="1"/>
</dbReference>
<dbReference type="Gene3D" id="3.40.50.360">
    <property type="match status" value="1"/>
</dbReference>
<dbReference type="AlphaFoldDB" id="A0AB36DUS2"/>
<dbReference type="InterPro" id="IPR029039">
    <property type="entry name" value="Flavoprotein-like_sf"/>
</dbReference>